<name>A0AAJ0GM51_9PEZI</name>
<dbReference type="PANTHER" id="PTHR15682:SF2">
    <property type="entry name" value="UNHEALTHY RIBOSOME BIOGENESIS PROTEIN 2 HOMOLOG"/>
    <property type="match status" value="1"/>
</dbReference>
<protein>
    <submittedName>
        <fullName evidence="3">Urb2/Npa2 family-domain-containing protein</fullName>
    </submittedName>
</protein>
<dbReference type="PANTHER" id="PTHR15682">
    <property type="entry name" value="UNHEALTHY RIBOSOME BIOGENESIS PROTEIN 2 HOMOLOG"/>
    <property type="match status" value="1"/>
</dbReference>
<keyword evidence="4" id="KW-1185">Reference proteome</keyword>
<dbReference type="InterPro" id="IPR052609">
    <property type="entry name" value="Ribosome_Biogenesis_Reg"/>
</dbReference>
<accession>A0AAJ0GM51</accession>
<comment type="caution">
    <text evidence="3">The sequence shown here is derived from an EMBL/GenBank/DDBJ whole genome shotgun (WGS) entry which is preliminary data.</text>
</comment>
<feature type="region of interest" description="Disordered" evidence="1">
    <location>
        <begin position="112"/>
        <end position="139"/>
    </location>
</feature>
<reference evidence="3" key="2">
    <citation type="submission" date="2023-06" db="EMBL/GenBank/DDBJ databases">
        <authorList>
            <consortium name="Lawrence Berkeley National Laboratory"/>
            <person name="Mondo S.J."/>
            <person name="Hensen N."/>
            <person name="Bonometti L."/>
            <person name="Westerberg I."/>
            <person name="Brannstrom I.O."/>
            <person name="Guillou S."/>
            <person name="Cros-Aarteil S."/>
            <person name="Calhoun S."/>
            <person name="Haridas S."/>
            <person name="Kuo A."/>
            <person name="Pangilinan J."/>
            <person name="Riley R."/>
            <person name="Labutti K."/>
            <person name="Andreopoulos B."/>
            <person name="Lipzen A."/>
            <person name="Chen C."/>
            <person name="Yanf M."/>
            <person name="Daum C."/>
            <person name="Ng V."/>
            <person name="Clum A."/>
            <person name="Steindorff A."/>
            <person name="Ohm R."/>
            <person name="Martin F."/>
            <person name="Silar P."/>
            <person name="Natvig D."/>
            <person name="Lalanne C."/>
            <person name="Gautier V."/>
            <person name="Ament-Velasquez S.L."/>
            <person name="Kruys A."/>
            <person name="Hutchinson M.I."/>
            <person name="Powell A.J."/>
            <person name="Barry K."/>
            <person name="Miller A.N."/>
            <person name="Grigoriev I.V."/>
            <person name="Debuchy R."/>
            <person name="Gladieux P."/>
            <person name="Thoren M.H."/>
            <person name="Johannesson H."/>
        </authorList>
    </citation>
    <scope>NUCLEOTIDE SEQUENCE</scope>
    <source>
        <strain evidence="3">CBS 333.67</strain>
    </source>
</reference>
<dbReference type="InterPro" id="IPR018849">
    <property type="entry name" value="Urb2/Npa2_C"/>
</dbReference>
<dbReference type="Pfam" id="PF10441">
    <property type="entry name" value="Urb2"/>
    <property type="match status" value="1"/>
</dbReference>
<dbReference type="Proteomes" id="UP001273166">
    <property type="component" value="Unassembled WGS sequence"/>
</dbReference>
<dbReference type="RefSeq" id="XP_062718284.1">
    <property type="nucleotide sequence ID" value="XM_062867229.1"/>
</dbReference>
<sequence length="1388" mass="154367">MQTREAALVREVRALDQGDVETVPEKLERIWDILDDYHGGSFHAAEEMLLRWLLKSMTGSSPNAERVRRYPRAWDIVGTVFALIPLFSLAKSLADRRFVGILQQTLKEIAAPQQEGTEANGPDSDVEMADAPAPESTANFRKRKRADTASFDVTIQKQAVGCLQTAEAVFEAIRILLFRCDVRSLDESAIHRMGAEHVKTLFSSSATEAMGILVPWITVCGLALDRPKAGLLKEQWSWLSIFAALWELHLQSATDAFEVATHLSGLATRVLGRLTGFSRQMARGVDTTVQERWARDLSRFLARNMILPARAAFLTKGSQEVVQTAVTMSSAYAHITFPVLFDLVTRSPLEFGGKASKKDYETWVQVSFDAILHATKNVNRENGLAAVRMIMEMAAERDTPLSVSSLRAVCMDYALRKDTYEWSLLLSIIKLNPDVFLVSDEGKQLLERVLEKTREQGALDTEDSERAAQFIVLLAGGYAQAHELSNFVRVWLKNLAPSKSKEGLQPLWARKELANAVAGLIQSSLNTTQLVGVLEWLASQTAATESMARIHILEAISSGISQEDFIDVANMKIFDGVFLERYSKKESPAIAACRWLVASKTIARGTLEEAGRVWPQISSDIKDILERSPLYREDTFAAFRCCVSVWLANYPGGAHESEAAALVCSFMNKLQADQEPTMNLHSPERGNSINRRTYVYWVLSDAPRLLSLYMERDTDGQLPSAIPFFPSISSGTEPGTCLDHDLEVSRLLLERESNVNNQKLMDRLIAIMISWMDAEIAVQFLLDTPIETLSRSQRETAMSSIVSDLAGGKKSRAIGVEHLGSVLSLMVKLMSRPTFYEGMSFSHLESIGQYLLKIHKRSHRRSAEGLATDVVSKDRRNFKLLQQLANLTIRQMTSGSFEERERAYLKGAISVLQSPCEESDAALRIVLLHAFISTVRASNAVKKLEEDGLDFSKLQDHLIQISLPAVTTKKRKGRKLLTLIIALEALGDLDHGVVRQALSGTVPSLLEASDSLLGSGVMVGWEVRMFLANHFPEVLVSPLEVKMPLEVSASADEAEDEEAERGEPAAMLDKTALLRYVDAVTRTADEDTKLGYLKELLLQHSETHDTLRSKLVVFRLIQHLKGLQPSDSPEHFGPAQAHSTLCHHLVQTTDPAIFLLTAKAVRLLLDQNPACMTQWNIELTLSSVSTISAQSSTQSLIPETPGIYPALCRLVEIVIKRHRKRLDGHFHILIVALQSLLRLLVSVSHNSTGSSTSGTSGTSSTSNEVIRHSSLWEKHAKLFARLLTLICEPTVASVSRSQTSGLDSEKDKAKRYAGQYMYLVLMQYVKLQLEYIVPHGVREALEPGVYSIMDITTQDGMKIMNDGMDPSGRVIFKEMYKQYQRFGKWTGV</sequence>
<reference evidence="3" key="1">
    <citation type="journal article" date="2023" name="Mol. Phylogenet. Evol.">
        <title>Genome-scale phylogeny and comparative genomics of the fungal order Sordariales.</title>
        <authorList>
            <person name="Hensen N."/>
            <person name="Bonometti L."/>
            <person name="Westerberg I."/>
            <person name="Brannstrom I.O."/>
            <person name="Guillou S."/>
            <person name="Cros-Aarteil S."/>
            <person name="Calhoun S."/>
            <person name="Haridas S."/>
            <person name="Kuo A."/>
            <person name="Mondo S."/>
            <person name="Pangilinan J."/>
            <person name="Riley R."/>
            <person name="LaButti K."/>
            <person name="Andreopoulos B."/>
            <person name="Lipzen A."/>
            <person name="Chen C."/>
            <person name="Yan M."/>
            <person name="Daum C."/>
            <person name="Ng V."/>
            <person name="Clum A."/>
            <person name="Steindorff A."/>
            <person name="Ohm R.A."/>
            <person name="Martin F."/>
            <person name="Silar P."/>
            <person name="Natvig D.O."/>
            <person name="Lalanne C."/>
            <person name="Gautier V."/>
            <person name="Ament-Velasquez S.L."/>
            <person name="Kruys A."/>
            <person name="Hutchinson M.I."/>
            <person name="Powell A.J."/>
            <person name="Barry K."/>
            <person name="Miller A.N."/>
            <person name="Grigoriev I.V."/>
            <person name="Debuchy R."/>
            <person name="Gladieux P."/>
            <person name="Hiltunen Thoren M."/>
            <person name="Johannesson H."/>
        </authorList>
    </citation>
    <scope>NUCLEOTIDE SEQUENCE</scope>
    <source>
        <strain evidence="3">CBS 333.67</strain>
    </source>
</reference>
<feature type="domain" description="Nucleolar 27S pre-rRNA processing Urb2/Npa2 C-terminal" evidence="2">
    <location>
        <begin position="1157"/>
        <end position="1387"/>
    </location>
</feature>
<evidence type="ECO:0000256" key="1">
    <source>
        <dbReference type="SAM" id="MobiDB-lite"/>
    </source>
</evidence>
<proteinExistence type="predicted"/>
<organism evidence="3 4">
    <name type="scientific">Chaetomium strumarium</name>
    <dbReference type="NCBI Taxonomy" id="1170767"/>
    <lineage>
        <taxon>Eukaryota</taxon>
        <taxon>Fungi</taxon>
        <taxon>Dikarya</taxon>
        <taxon>Ascomycota</taxon>
        <taxon>Pezizomycotina</taxon>
        <taxon>Sordariomycetes</taxon>
        <taxon>Sordariomycetidae</taxon>
        <taxon>Sordariales</taxon>
        <taxon>Chaetomiaceae</taxon>
        <taxon>Chaetomium</taxon>
    </lineage>
</organism>
<dbReference type="GO" id="GO:0042254">
    <property type="term" value="P:ribosome biogenesis"/>
    <property type="evidence" value="ECO:0007669"/>
    <property type="project" value="TreeGrafter"/>
</dbReference>
<gene>
    <name evidence="3" type="ORF">B0T15DRAFT_496968</name>
</gene>
<evidence type="ECO:0000259" key="2">
    <source>
        <dbReference type="Pfam" id="PF10441"/>
    </source>
</evidence>
<dbReference type="GeneID" id="87886058"/>
<evidence type="ECO:0000313" key="3">
    <source>
        <dbReference type="EMBL" id="KAK3302504.1"/>
    </source>
</evidence>
<dbReference type="EMBL" id="JAUDZG010000007">
    <property type="protein sequence ID" value="KAK3302504.1"/>
    <property type="molecule type" value="Genomic_DNA"/>
</dbReference>
<dbReference type="GO" id="GO:0005730">
    <property type="term" value="C:nucleolus"/>
    <property type="evidence" value="ECO:0007669"/>
    <property type="project" value="TreeGrafter"/>
</dbReference>
<evidence type="ECO:0000313" key="4">
    <source>
        <dbReference type="Proteomes" id="UP001273166"/>
    </source>
</evidence>